<organism evidence="1 2">
    <name type="scientific">Collimonas arenae</name>
    <dbReference type="NCBI Taxonomy" id="279058"/>
    <lineage>
        <taxon>Bacteria</taxon>
        <taxon>Pseudomonadati</taxon>
        <taxon>Pseudomonadota</taxon>
        <taxon>Betaproteobacteria</taxon>
        <taxon>Burkholderiales</taxon>
        <taxon>Oxalobacteraceae</taxon>
        <taxon>Collimonas</taxon>
    </lineage>
</organism>
<protein>
    <submittedName>
        <fullName evidence="1">Uncharacterized protein</fullName>
    </submittedName>
</protein>
<gene>
    <name evidence="1" type="ORF">CAter282_2666</name>
</gene>
<evidence type="ECO:0000313" key="2">
    <source>
        <dbReference type="Proteomes" id="UP000071778"/>
    </source>
</evidence>
<dbReference type="AlphaFoldDB" id="A0A127PRX8"/>
<evidence type="ECO:0000313" key="1">
    <source>
        <dbReference type="EMBL" id="AMP10397.1"/>
    </source>
</evidence>
<dbReference type="EMBL" id="CP013235">
    <property type="protein sequence ID" value="AMP10397.1"/>
    <property type="molecule type" value="Genomic_DNA"/>
</dbReference>
<keyword evidence="2" id="KW-1185">Reference proteome</keyword>
<accession>A0A127PRX8</accession>
<dbReference type="PATRIC" id="fig|279058.17.peg.2910"/>
<proteinExistence type="predicted"/>
<sequence>MNQITGVHADVAWKSAGKRINAVHAWAQRAHPTPLAGL</sequence>
<reference evidence="1 2" key="1">
    <citation type="submission" date="2015-11" db="EMBL/GenBank/DDBJ databases">
        <title>Exploring the genomic traits of fungus-feeding bacterial genus Collimonas.</title>
        <authorList>
            <person name="Song C."/>
            <person name="Schmidt R."/>
            <person name="de Jager V."/>
            <person name="Krzyzanowska D."/>
            <person name="Jongedijk E."/>
            <person name="Cankar K."/>
            <person name="Beekwilder J."/>
            <person name="van Veen A."/>
            <person name="de Boer W."/>
            <person name="van Veen J.A."/>
            <person name="Garbeva P."/>
        </authorList>
    </citation>
    <scope>NUCLEOTIDE SEQUENCE [LARGE SCALE GENOMIC DNA]</scope>
    <source>
        <strain evidence="1 2">Ter282</strain>
    </source>
</reference>
<name>A0A127PRX8_9BURK</name>
<dbReference type="Proteomes" id="UP000071778">
    <property type="component" value="Chromosome"/>
</dbReference>